<keyword evidence="3" id="KW-1185">Reference proteome</keyword>
<dbReference type="OrthoDB" id="443981at2759"/>
<evidence type="ECO:0000313" key="3">
    <source>
        <dbReference type="Proteomes" id="UP000325577"/>
    </source>
</evidence>
<accession>A0A5J4ZZY6</accession>
<gene>
    <name evidence="2" type="ORF">F0562_009171</name>
</gene>
<dbReference type="PANTHER" id="PTHR15629">
    <property type="entry name" value="SH3YL1 PROTEIN"/>
    <property type="match status" value="1"/>
</dbReference>
<protein>
    <recommendedName>
        <fullName evidence="1">Ysc84 actin-binding domain-containing protein</fullName>
    </recommendedName>
</protein>
<organism evidence="2 3">
    <name type="scientific">Nyssa sinensis</name>
    <dbReference type="NCBI Taxonomy" id="561372"/>
    <lineage>
        <taxon>Eukaryota</taxon>
        <taxon>Viridiplantae</taxon>
        <taxon>Streptophyta</taxon>
        <taxon>Embryophyta</taxon>
        <taxon>Tracheophyta</taxon>
        <taxon>Spermatophyta</taxon>
        <taxon>Magnoliopsida</taxon>
        <taxon>eudicotyledons</taxon>
        <taxon>Gunneridae</taxon>
        <taxon>Pentapetalae</taxon>
        <taxon>asterids</taxon>
        <taxon>Cornales</taxon>
        <taxon>Nyssaceae</taxon>
        <taxon>Nyssa</taxon>
    </lineage>
</organism>
<dbReference type="Proteomes" id="UP000325577">
    <property type="component" value="Linkage Group LG4"/>
</dbReference>
<reference evidence="2 3" key="1">
    <citation type="submission" date="2019-09" db="EMBL/GenBank/DDBJ databases">
        <title>A chromosome-level genome assembly of the Chinese tupelo Nyssa sinensis.</title>
        <authorList>
            <person name="Yang X."/>
            <person name="Kang M."/>
            <person name="Yang Y."/>
            <person name="Xiong H."/>
            <person name="Wang M."/>
            <person name="Zhang Z."/>
            <person name="Wang Z."/>
            <person name="Wu H."/>
            <person name="Ma T."/>
            <person name="Liu J."/>
            <person name="Xi Z."/>
        </authorList>
    </citation>
    <scope>NUCLEOTIDE SEQUENCE [LARGE SCALE GENOMIC DNA]</scope>
    <source>
        <strain evidence="2">J267</strain>
        <tissue evidence="2">Leaf</tissue>
    </source>
</reference>
<dbReference type="InterPro" id="IPR051702">
    <property type="entry name" value="SH3_domain_YSC84-like"/>
</dbReference>
<dbReference type="EMBL" id="CM018047">
    <property type="protein sequence ID" value="KAA8522667.1"/>
    <property type="molecule type" value="Genomic_DNA"/>
</dbReference>
<dbReference type="PANTHER" id="PTHR15629:SF2">
    <property type="entry name" value="SH3 DOMAIN-CONTAINING YSC84-LIKE PROTEIN 1"/>
    <property type="match status" value="1"/>
</dbReference>
<evidence type="ECO:0000259" key="1">
    <source>
        <dbReference type="Pfam" id="PF04366"/>
    </source>
</evidence>
<evidence type="ECO:0000313" key="2">
    <source>
        <dbReference type="EMBL" id="KAA8522667.1"/>
    </source>
</evidence>
<dbReference type="AlphaFoldDB" id="A0A5J4ZZY6"/>
<dbReference type="GO" id="GO:0035091">
    <property type="term" value="F:phosphatidylinositol binding"/>
    <property type="evidence" value="ECO:0007669"/>
    <property type="project" value="TreeGrafter"/>
</dbReference>
<feature type="domain" description="Ysc84 actin-binding" evidence="1">
    <location>
        <begin position="22"/>
        <end position="74"/>
    </location>
</feature>
<name>A0A5J4ZZY6_9ASTE</name>
<dbReference type="Pfam" id="PF04366">
    <property type="entry name" value="Ysc84"/>
    <property type="match status" value="1"/>
</dbReference>
<dbReference type="InterPro" id="IPR007461">
    <property type="entry name" value="Ysc84_actin-binding"/>
</dbReference>
<proteinExistence type="predicted"/>
<sequence length="75" mass="7953">MEVGIVAANPIASELEVIDVCAFVGISLEGDIVATGMDSNLHFYGDPYLNTSDILLGTVDRPKAADPLYVALEEL</sequence>